<keyword evidence="1" id="KW-0472">Membrane</keyword>
<sequence>MDTLWCLKHVVLMIMLVGDTLHCSFVVVKADNPWHYSDEGVELTVTGPSGERVHDFDRRSTATFEFVAYKKGLYKFCFTNKSPYHETLDCDIHVAHYAYHDQHAKDEHINPILDQIAKLEEAIYNIHFQQHWFDAQTERQSIGNNFTLISANPKFLIKSGNIH</sequence>
<dbReference type="Proteomes" id="UP000829398">
    <property type="component" value="Chromosome 2"/>
</dbReference>
<name>A0ACB8N7B8_CITSI</name>
<comment type="caution">
    <text evidence="1">The sequence shown here is derived from an EMBL/GenBank/DDBJ whole genome shotgun (WGS) entry which is preliminary data.</text>
</comment>
<protein>
    <submittedName>
        <fullName evidence="1">Transmembrane emp24 domain-containing protein p24beta2</fullName>
    </submittedName>
</protein>
<proteinExistence type="predicted"/>
<organism evidence="1 2">
    <name type="scientific">Citrus sinensis</name>
    <name type="common">Sweet orange</name>
    <name type="synonym">Citrus aurantium var. sinensis</name>
    <dbReference type="NCBI Taxonomy" id="2711"/>
    <lineage>
        <taxon>Eukaryota</taxon>
        <taxon>Viridiplantae</taxon>
        <taxon>Streptophyta</taxon>
        <taxon>Embryophyta</taxon>
        <taxon>Tracheophyta</taxon>
        <taxon>Spermatophyta</taxon>
        <taxon>Magnoliopsida</taxon>
        <taxon>eudicotyledons</taxon>
        <taxon>Gunneridae</taxon>
        <taxon>Pentapetalae</taxon>
        <taxon>rosids</taxon>
        <taxon>malvids</taxon>
        <taxon>Sapindales</taxon>
        <taxon>Rutaceae</taxon>
        <taxon>Aurantioideae</taxon>
        <taxon>Citrus</taxon>
    </lineage>
</organism>
<gene>
    <name evidence="1" type="ORF">KPL71_004657</name>
</gene>
<reference evidence="2" key="1">
    <citation type="journal article" date="2023" name="Hortic. Res.">
        <title>A chromosome-level phased genome enabling allele-level studies in sweet orange: a case study on citrus Huanglongbing tolerance.</title>
        <authorList>
            <person name="Wu B."/>
            <person name="Yu Q."/>
            <person name="Deng Z."/>
            <person name="Duan Y."/>
            <person name="Luo F."/>
            <person name="Gmitter F. Jr."/>
        </authorList>
    </citation>
    <scope>NUCLEOTIDE SEQUENCE [LARGE SCALE GENOMIC DNA]</scope>
    <source>
        <strain evidence="2">cv. Valencia</strain>
    </source>
</reference>
<dbReference type="EMBL" id="CM039171">
    <property type="protein sequence ID" value="KAH9793778.1"/>
    <property type="molecule type" value="Genomic_DNA"/>
</dbReference>
<keyword evidence="1" id="KW-0812">Transmembrane</keyword>
<evidence type="ECO:0000313" key="2">
    <source>
        <dbReference type="Proteomes" id="UP000829398"/>
    </source>
</evidence>
<accession>A0ACB8N7B8</accession>
<evidence type="ECO:0000313" key="1">
    <source>
        <dbReference type="EMBL" id="KAH9793778.1"/>
    </source>
</evidence>
<keyword evidence="2" id="KW-1185">Reference proteome</keyword>